<reference evidence="1" key="1">
    <citation type="submission" date="2020-01" db="EMBL/GenBank/DDBJ databases">
        <authorList>
            <consortium name="DOE Joint Genome Institute"/>
            <person name="Haridas S."/>
            <person name="Albert R."/>
            <person name="Binder M."/>
            <person name="Bloem J."/>
            <person name="Labutti K."/>
            <person name="Salamov A."/>
            <person name="Andreopoulos B."/>
            <person name="Baker S.E."/>
            <person name="Barry K."/>
            <person name="Bills G."/>
            <person name="Bluhm B.H."/>
            <person name="Cannon C."/>
            <person name="Castanera R."/>
            <person name="Culley D.E."/>
            <person name="Daum C."/>
            <person name="Ezra D."/>
            <person name="Gonzalez J.B."/>
            <person name="Henrissat B."/>
            <person name="Kuo A."/>
            <person name="Liang C."/>
            <person name="Lipzen A."/>
            <person name="Lutzoni F."/>
            <person name="Magnuson J."/>
            <person name="Mondo S."/>
            <person name="Nolan M."/>
            <person name="Ohm R."/>
            <person name="Pangilinan J."/>
            <person name="Park H.-J."/>
            <person name="Ramirez L."/>
            <person name="Alfaro M."/>
            <person name="Sun H."/>
            <person name="Tritt A."/>
            <person name="Yoshinaga Y."/>
            <person name="Zwiers L.-H."/>
            <person name="Turgeon B.G."/>
            <person name="Goodwin S.B."/>
            <person name="Spatafora J.W."/>
            <person name="Crous P.W."/>
            <person name="Grigoriev I.V."/>
        </authorList>
    </citation>
    <scope>NUCLEOTIDE SEQUENCE</scope>
    <source>
        <strain evidence="1">CBS 394.84</strain>
    </source>
</reference>
<evidence type="ECO:0000313" key="1">
    <source>
        <dbReference type="EMBL" id="KAF1852198.1"/>
    </source>
</evidence>
<gene>
    <name evidence="1" type="ORF">K460DRAFT_48512</name>
</gene>
<dbReference type="EMBL" id="ML976614">
    <property type="protein sequence ID" value="KAF1852198.1"/>
    <property type="molecule type" value="Genomic_DNA"/>
</dbReference>
<accession>A0A9P4GSZ7</accession>
<comment type="caution">
    <text evidence="1">The sequence shown here is derived from an EMBL/GenBank/DDBJ whole genome shotgun (WGS) entry which is preliminary data.</text>
</comment>
<name>A0A9P4GSZ7_9PLEO</name>
<sequence>MWSERQLTQDRATDGAGNRAASQALLASLHHHSTPVPAVASMSSQYPSLSAGPRRQTPVPRVCALPGRVQLRANCTTRPTTASFPLPSRQIQCTRHGSFAGFCLLRGRLLKPYVLVQGGAWRRLHSGRLFVVASNWQTSKPLLSSTRLRCSFATALLTHGASVGSVSTCESSFVGRLTVPMLDLTLSAVVAALALEKLPAEQRQPLNAPPRKSSKQAPYC</sequence>
<dbReference type="AlphaFoldDB" id="A0A9P4GSZ7"/>
<organism evidence="1 2">
    <name type="scientific">Cucurbitaria berberidis CBS 394.84</name>
    <dbReference type="NCBI Taxonomy" id="1168544"/>
    <lineage>
        <taxon>Eukaryota</taxon>
        <taxon>Fungi</taxon>
        <taxon>Dikarya</taxon>
        <taxon>Ascomycota</taxon>
        <taxon>Pezizomycotina</taxon>
        <taxon>Dothideomycetes</taxon>
        <taxon>Pleosporomycetidae</taxon>
        <taxon>Pleosporales</taxon>
        <taxon>Pleosporineae</taxon>
        <taxon>Cucurbitariaceae</taxon>
        <taxon>Cucurbitaria</taxon>
    </lineage>
</organism>
<proteinExistence type="predicted"/>
<dbReference type="Proteomes" id="UP000800039">
    <property type="component" value="Unassembled WGS sequence"/>
</dbReference>
<protein>
    <submittedName>
        <fullName evidence="1">Uncharacterized protein</fullName>
    </submittedName>
</protein>
<dbReference type="GeneID" id="63855707"/>
<evidence type="ECO:0000313" key="2">
    <source>
        <dbReference type="Proteomes" id="UP000800039"/>
    </source>
</evidence>
<dbReference type="RefSeq" id="XP_040794761.1">
    <property type="nucleotide sequence ID" value="XM_040938451.1"/>
</dbReference>
<keyword evidence="2" id="KW-1185">Reference proteome</keyword>